<evidence type="ECO:0000256" key="4">
    <source>
        <dbReference type="ARBA" id="ARBA00023065"/>
    </source>
</evidence>
<dbReference type="Gene3D" id="1.25.10.10">
    <property type="entry name" value="Leucine-rich Repeat Variant"/>
    <property type="match status" value="1"/>
</dbReference>
<evidence type="ECO:0000256" key="1">
    <source>
        <dbReference type="ARBA" id="ARBA00008613"/>
    </source>
</evidence>
<keyword evidence="8" id="KW-1185">Reference proteome</keyword>
<dbReference type="OMA" id="KHEALAI"/>
<organism evidence="7 8">
    <name type="scientific">Pseudocohnilembus persalinus</name>
    <name type="common">Ciliate</name>
    <dbReference type="NCBI Taxonomy" id="266149"/>
    <lineage>
        <taxon>Eukaryota</taxon>
        <taxon>Sar</taxon>
        <taxon>Alveolata</taxon>
        <taxon>Ciliophora</taxon>
        <taxon>Intramacronucleata</taxon>
        <taxon>Oligohymenophorea</taxon>
        <taxon>Scuticociliatia</taxon>
        <taxon>Philasterida</taxon>
        <taxon>Pseudocohnilembidae</taxon>
        <taxon>Pseudocohnilembus</taxon>
    </lineage>
</organism>
<dbReference type="FunCoup" id="A0A0V0QS56">
    <property type="interactions" value="224"/>
</dbReference>
<dbReference type="PANTHER" id="PTHR10698:SF0">
    <property type="entry name" value="V-TYPE PROTON ATPASE SUBUNIT H"/>
    <property type="match status" value="1"/>
</dbReference>
<comment type="subunit">
    <text evidence="5">V-ATPase is a heteromultimeric enzyme made up of two complexes: the ATP-hydrolytic V1 complex and the proton translocation V0 complex.</text>
</comment>
<dbReference type="GO" id="GO:0000221">
    <property type="term" value="C:vacuolar proton-transporting V-type ATPase, V1 domain"/>
    <property type="evidence" value="ECO:0007669"/>
    <property type="project" value="UniProtKB-UniRule"/>
</dbReference>
<dbReference type="Gene3D" id="1.25.40.150">
    <property type="entry name" value="V-type ATPase, subunit H, C-terminal domain"/>
    <property type="match status" value="1"/>
</dbReference>
<dbReference type="PANTHER" id="PTHR10698">
    <property type="entry name" value="V-TYPE PROTON ATPASE SUBUNIT H"/>
    <property type="match status" value="1"/>
</dbReference>
<keyword evidence="2 5" id="KW-0813">Transport</keyword>
<evidence type="ECO:0000259" key="6">
    <source>
        <dbReference type="Pfam" id="PF11698"/>
    </source>
</evidence>
<dbReference type="PIRSF" id="PIRSF032184">
    <property type="entry name" value="ATPase_V1_H"/>
    <property type="match status" value="1"/>
</dbReference>
<feature type="domain" description="ATPase V1 complex subunit H C-terminal" evidence="6">
    <location>
        <begin position="331"/>
        <end position="444"/>
    </location>
</feature>
<dbReference type="InterPro" id="IPR011987">
    <property type="entry name" value="ATPase_V1-cplx_hsu_C"/>
</dbReference>
<proteinExistence type="inferred from homology"/>
<keyword evidence="3 5" id="KW-0375">Hydrogen ion transport</keyword>
<evidence type="ECO:0000313" key="8">
    <source>
        <dbReference type="Proteomes" id="UP000054937"/>
    </source>
</evidence>
<evidence type="ECO:0000256" key="5">
    <source>
        <dbReference type="PIRNR" id="PIRNR032184"/>
    </source>
</evidence>
<name>A0A0V0QS56_PSEPJ</name>
<dbReference type="Pfam" id="PF11698">
    <property type="entry name" value="V-ATPase_H_C"/>
    <property type="match status" value="1"/>
</dbReference>
<dbReference type="OrthoDB" id="10263554at2759"/>
<sequence length="449" mass="51909">MGDFKKYHNYSTVFVGREQEANSISYHNLGVENHKDLKSNTSKQFRQFVDLLNVSEQREHLSKNAPQIFDAIQDIIDKVSYEQDLIKFVLPLLDGILTDDRKNIQFIIRNITNNGDKTLITALQRILQDPKHNIIVHEAAAKILAFIYSELDSADFGGKQKDFLKQLLALKDSQLGNQQIKIGNYNFMTALVNLLKIESLVPIFLQNGGQNILSEFLKKYSNDLQIAYYTLLNVWLISFSQEAQEHFADPTLGLIKSMTEVIQRLSREKLVRVAFGTFRNLCGNKDAIELMVDAQLIRFVEIQLKGNIKDQEVIEDLQHVGEVLEANLKILSSFEKYQKEIHSRHLDWSPVHTEKFWRENIRKFEDDDFKLIKMLISLLDDSNTKNQAVACYDLGEFCRFYPYGRHILDGQNGKSKIMLLAKSEDQKVRENALLALQKIMLHNWNIQGQ</sequence>
<evidence type="ECO:0000313" key="7">
    <source>
        <dbReference type="EMBL" id="KRX04842.1"/>
    </source>
</evidence>
<dbReference type="SUPFAM" id="SSF48371">
    <property type="entry name" value="ARM repeat"/>
    <property type="match status" value="1"/>
</dbReference>
<protein>
    <recommendedName>
        <fullName evidence="5">V-type proton ATPase subunit H</fullName>
    </recommendedName>
</protein>
<dbReference type="InterPro" id="IPR038497">
    <property type="entry name" value="ATPase_V1-cplx_hsu_C_sf"/>
</dbReference>
<comment type="similarity">
    <text evidence="1 5">Belongs to the V-ATPase H subunit family.</text>
</comment>
<dbReference type="GO" id="GO:0046961">
    <property type="term" value="F:proton-transporting ATPase activity, rotational mechanism"/>
    <property type="evidence" value="ECO:0007669"/>
    <property type="project" value="UniProtKB-UniRule"/>
</dbReference>
<dbReference type="Proteomes" id="UP000054937">
    <property type="component" value="Unassembled WGS sequence"/>
</dbReference>
<evidence type="ECO:0000256" key="3">
    <source>
        <dbReference type="ARBA" id="ARBA00022781"/>
    </source>
</evidence>
<dbReference type="InterPro" id="IPR016024">
    <property type="entry name" value="ARM-type_fold"/>
</dbReference>
<dbReference type="InterPro" id="IPR011989">
    <property type="entry name" value="ARM-like"/>
</dbReference>
<dbReference type="Pfam" id="PF03224">
    <property type="entry name" value="V-ATPase_H_N"/>
    <property type="match status" value="1"/>
</dbReference>
<gene>
    <name evidence="7" type="ORF">PPERSA_06476</name>
</gene>
<comment type="caution">
    <text evidence="7">The sequence shown here is derived from an EMBL/GenBank/DDBJ whole genome shotgun (WGS) entry which is preliminary data.</text>
</comment>
<evidence type="ECO:0000256" key="2">
    <source>
        <dbReference type="ARBA" id="ARBA00022448"/>
    </source>
</evidence>
<dbReference type="EMBL" id="LDAU01000110">
    <property type="protein sequence ID" value="KRX04842.1"/>
    <property type="molecule type" value="Genomic_DNA"/>
</dbReference>
<dbReference type="InterPro" id="IPR004908">
    <property type="entry name" value="ATPase_V1-cplx_hsu"/>
</dbReference>
<keyword evidence="4 5" id="KW-0406">Ion transport</keyword>
<accession>A0A0V0QS56</accession>
<dbReference type="InParanoid" id="A0A0V0QS56"/>
<reference evidence="7 8" key="1">
    <citation type="journal article" date="2015" name="Sci. Rep.">
        <title>Genome of the facultative scuticociliatosis pathogen Pseudocohnilembus persalinus provides insight into its virulence through horizontal gene transfer.</title>
        <authorList>
            <person name="Xiong J."/>
            <person name="Wang G."/>
            <person name="Cheng J."/>
            <person name="Tian M."/>
            <person name="Pan X."/>
            <person name="Warren A."/>
            <person name="Jiang C."/>
            <person name="Yuan D."/>
            <person name="Miao W."/>
        </authorList>
    </citation>
    <scope>NUCLEOTIDE SEQUENCE [LARGE SCALE GENOMIC DNA]</scope>
    <source>
        <strain evidence="7">36N120E</strain>
    </source>
</reference>
<comment type="function">
    <text evidence="5">Subunit of the V1 complex of vacuolar(H+)-ATPase (V-ATPase), a multisubunit enzyme composed of a peripheral complex (V1) that hydrolyzes ATP and a membrane integral complex (V0) that translocates protons. V-ATPase is responsible for acidifying and maintaining the pH of intracellular compartments.</text>
</comment>
<dbReference type="AlphaFoldDB" id="A0A0V0QS56"/>